<dbReference type="SMART" id="SM00326">
    <property type="entry name" value="SH3"/>
    <property type="match status" value="1"/>
</dbReference>
<evidence type="ECO:0000313" key="7">
    <source>
        <dbReference type="EMBL" id="KAF4622956.1"/>
    </source>
</evidence>
<evidence type="ECO:0000256" key="4">
    <source>
        <dbReference type="PROSITE-ProRule" id="PRU00192"/>
    </source>
</evidence>
<dbReference type="GO" id="GO:0005737">
    <property type="term" value="C:cytoplasm"/>
    <property type="evidence" value="ECO:0007669"/>
    <property type="project" value="UniProtKB-SubCell"/>
</dbReference>
<dbReference type="InterPro" id="IPR046982">
    <property type="entry name" value="BIN3/RVS161-like"/>
</dbReference>
<organism evidence="7 8">
    <name type="scientific">Agrocybe pediades</name>
    <dbReference type="NCBI Taxonomy" id="84607"/>
    <lineage>
        <taxon>Eukaryota</taxon>
        <taxon>Fungi</taxon>
        <taxon>Dikarya</taxon>
        <taxon>Basidiomycota</taxon>
        <taxon>Agaricomycotina</taxon>
        <taxon>Agaricomycetes</taxon>
        <taxon>Agaricomycetidae</taxon>
        <taxon>Agaricales</taxon>
        <taxon>Agaricineae</taxon>
        <taxon>Strophariaceae</taxon>
        <taxon>Agrocybe</taxon>
    </lineage>
</organism>
<dbReference type="GO" id="GO:0006897">
    <property type="term" value="P:endocytosis"/>
    <property type="evidence" value="ECO:0007669"/>
    <property type="project" value="InterPro"/>
</dbReference>
<dbReference type="InterPro" id="IPR036028">
    <property type="entry name" value="SH3-like_dom_sf"/>
</dbReference>
<keyword evidence="8" id="KW-1185">Reference proteome</keyword>
<dbReference type="Proteomes" id="UP000521872">
    <property type="component" value="Unassembled WGS sequence"/>
</dbReference>
<evidence type="ECO:0000256" key="3">
    <source>
        <dbReference type="ARBA" id="ARBA00022490"/>
    </source>
</evidence>
<dbReference type="GO" id="GO:0097320">
    <property type="term" value="P:plasma membrane tubulation"/>
    <property type="evidence" value="ECO:0007669"/>
    <property type="project" value="TreeGrafter"/>
</dbReference>
<evidence type="ECO:0000259" key="6">
    <source>
        <dbReference type="PROSITE" id="PS50002"/>
    </source>
</evidence>
<dbReference type="EMBL" id="JAACJL010000001">
    <property type="protein sequence ID" value="KAF4622956.1"/>
    <property type="molecule type" value="Genomic_DNA"/>
</dbReference>
<dbReference type="PROSITE" id="PS50002">
    <property type="entry name" value="SH3"/>
    <property type="match status" value="1"/>
</dbReference>
<sequence>MPAPETTAHQRSMSLRYDRPSINGYASPFPESTQENNLFTQPTKVKAPESSFQPIGQSTIHAVALYDFTAVQDGDISFRQGDVIEIIQKSESTDDWWTGRSKGQQGIFPANFFELL</sequence>
<comment type="caution">
    <text evidence="7">The sequence shown here is derived from an EMBL/GenBank/DDBJ whole genome shotgun (WGS) entry which is preliminary data.</text>
</comment>
<protein>
    <recommendedName>
        <fullName evidence="6">SH3 domain-containing protein</fullName>
    </recommendedName>
</protein>
<proteinExistence type="predicted"/>
<dbReference type="GO" id="GO:0015629">
    <property type="term" value="C:actin cytoskeleton"/>
    <property type="evidence" value="ECO:0007669"/>
    <property type="project" value="TreeGrafter"/>
</dbReference>
<gene>
    <name evidence="7" type="ORF">D9613_002181</name>
</gene>
<evidence type="ECO:0000256" key="5">
    <source>
        <dbReference type="SAM" id="MobiDB-lite"/>
    </source>
</evidence>
<feature type="region of interest" description="Disordered" evidence="5">
    <location>
        <begin position="1"/>
        <end position="37"/>
    </location>
</feature>
<dbReference type="SUPFAM" id="SSF50044">
    <property type="entry name" value="SH3-domain"/>
    <property type="match status" value="1"/>
</dbReference>
<keyword evidence="3" id="KW-0963">Cytoplasm</keyword>
<dbReference type="InterPro" id="IPR001452">
    <property type="entry name" value="SH3_domain"/>
</dbReference>
<comment type="subcellular location">
    <subcellularLocation>
        <location evidence="1">Cytoplasm</location>
    </subcellularLocation>
</comment>
<dbReference type="Pfam" id="PF00018">
    <property type="entry name" value="SH3_1"/>
    <property type="match status" value="1"/>
</dbReference>
<dbReference type="GO" id="GO:0008289">
    <property type="term" value="F:lipid binding"/>
    <property type="evidence" value="ECO:0007669"/>
    <property type="project" value="TreeGrafter"/>
</dbReference>
<evidence type="ECO:0000313" key="8">
    <source>
        <dbReference type="Proteomes" id="UP000521872"/>
    </source>
</evidence>
<reference evidence="7 8" key="1">
    <citation type="submission" date="2019-12" db="EMBL/GenBank/DDBJ databases">
        <authorList>
            <person name="Floudas D."/>
            <person name="Bentzer J."/>
            <person name="Ahren D."/>
            <person name="Johansson T."/>
            <person name="Persson P."/>
            <person name="Tunlid A."/>
        </authorList>
    </citation>
    <scope>NUCLEOTIDE SEQUENCE [LARGE SCALE GENOMIC DNA]</scope>
    <source>
        <strain evidence="7 8">CBS 102.39</strain>
    </source>
</reference>
<evidence type="ECO:0000256" key="1">
    <source>
        <dbReference type="ARBA" id="ARBA00004496"/>
    </source>
</evidence>
<evidence type="ECO:0000256" key="2">
    <source>
        <dbReference type="ARBA" id="ARBA00022443"/>
    </source>
</evidence>
<dbReference type="PANTHER" id="PTHR47174">
    <property type="entry name" value="BRIDGING INTEGRATOR 3"/>
    <property type="match status" value="1"/>
</dbReference>
<dbReference type="PANTHER" id="PTHR47174:SF3">
    <property type="entry name" value="BRIDGING INTEGRATOR 3"/>
    <property type="match status" value="1"/>
</dbReference>
<name>A0A8H4R698_9AGAR</name>
<keyword evidence="2 4" id="KW-0728">SH3 domain</keyword>
<dbReference type="AlphaFoldDB" id="A0A8H4R698"/>
<dbReference type="GO" id="GO:0051666">
    <property type="term" value="P:actin cortical patch localization"/>
    <property type="evidence" value="ECO:0007669"/>
    <property type="project" value="InterPro"/>
</dbReference>
<feature type="domain" description="SH3" evidence="6">
    <location>
        <begin position="57"/>
        <end position="116"/>
    </location>
</feature>
<dbReference type="PRINTS" id="PR00452">
    <property type="entry name" value="SH3DOMAIN"/>
</dbReference>
<accession>A0A8H4R698</accession>
<dbReference type="FunFam" id="2.30.30.40:FF:000100">
    <property type="entry name" value="SH3 domain-containing YSC84-like protein 1"/>
    <property type="match status" value="1"/>
</dbReference>
<dbReference type="Gene3D" id="2.30.30.40">
    <property type="entry name" value="SH3 Domains"/>
    <property type="match status" value="1"/>
</dbReference>